<keyword evidence="4" id="KW-0472">Membrane</keyword>
<dbReference type="InterPro" id="IPR009057">
    <property type="entry name" value="Homeodomain-like_sf"/>
</dbReference>
<dbReference type="EMBL" id="BSST01000001">
    <property type="protein sequence ID" value="GLX78316.1"/>
    <property type="molecule type" value="Genomic_DNA"/>
</dbReference>
<keyword evidence="3" id="KW-0804">Transcription</keyword>
<dbReference type="PROSITE" id="PS00041">
    <property type="entry name" value="HTH_ARAC_FAMILY_1"/>
    <property type="match status" value="1"/>
</dbReference>
<evidence type="ECO:0000256" key="3">
    <source>
        <dbReference type="ARBA" id="ARBA00023163"/>
    </source>
</evidence>
<keyword evidence="2" id="KW-0238">DNA-binding</keyword>
<feature type="transmembrane region" description="Helical" evidence="4">
    <location>
        <begin position="135"/>
        <end position="162"/>
    </location>
</feature>
<feature type="domain" description="HTH araC/xylS-type" evidence="5">
    <location>
        <begin position="266"/>
        <end position="370"/>
    </location>
</feature>
<dbReference type="SUPFAM" id="SSF46689">
    <property type="entry name" value="Homeodomain-like"/>
    <property type="match status" value="1"/>
</dbReference>
<dbReference type="Pfam" id="PF12833">
    <property type="entry name" value="HTH_18"/>
    <property type="match status" value="1"/>
</dbReference>
<dbReference type="InterPro" id="IPR018060">
    <property type="entry name" value="HTH_AraC"/>
</dbReference>
<feature type="transmembrane region" description="Helical" evidence="4">
    <location>
        <begin position="67"/>
        <end position="90"/>
    </location>
</feature>
<evidence type="ECO:0000256" key="2">
    <source>
        <dbReference type="ARBA" id="ARBA00023125"/>
    </source>
</evidence>
<feature type="transmembrane region" description="Helical" evidence="4">
    <location>
        <begin position="38"/>
        <end position="55"/>
    </location>
</feature>
<dbReference type="PANTHER" id="PTHR43280:SF29">
    <property type="entry name" value="ARAC-FAMILY TRANSCRIPTIONAL REGULATOR"/>
    <property type="match status" value="1"/>
</dbReference>
<evidence type="ECO:0000313" key="7">
    <source>
        <dbReference type="Proteomes" id="UP001157186"/>
    </source>
</evidence>
<keyword evidence="7" id="KW-1185">Reference proteome</keyword>
<dbReference type="SMART" id="SM00342">
    <property type="entry name" value="HTH_ARAC"/>
    <property type="match status" value="1"/>
</dbReference>
<keyword evidence="4" id="KW-1133">Transmembrane helix</keyword>
<keyword evidence="1" id="KW-0805">Transcription regulation</keyword>
<proteinExistence type="predicted"/>
<evidence type="ECO:0000259" key="5">
    <source>
        <dbReference type="PROSITE" id="PS01124"/>
    </source>
</evidence>
<dbReference type="RefSeq" id="WP_284244203.1">
    <property type="nucleotide sequence ID" value="NZ_BSST01000001.1"/>
</dbReference>
<protein>
    <recommendedName>
        <fullName evidence="5">HTH araC/xylS-type domain-containing protein</fullName>
    </recommendedName>
</protein>
<feature type="transmembrane region" description="Helical" evidence="4">
    <location>
        <begin position="102"/>
        <end position="123"/>
    </location>
</feature>
<dbReference type="InterPro" id="IPR018062">
    <property type="entry name" value="HTH_AraC-typ_CS"/>
</dbReference>
<comment type="caution">
    <text evidence="6">The sequence shown here is derived from an EMBL/GenBank/DDBJ whole genome shotgun (WGS) entry which is preliminary data.</text>
</comment>
<sequence>MSLTLLQSTILFGGIHGIILAFILLADRRLTHKTAVSYLSAFVGVFSLLMLRNIAEMTEFSVKFSFLFTLSSALVPLLGPSLYLFVVRMVKQTSARNHLEYYHFLPAAGYLLFLVIAGLGFDIVDRTQLKNYPTLMIFVSVLQAVILLLLFAYIICSTHLLYQAKQTAKNYYAGNEQVSLKFLFILLSVIAIITLIWLIFFSADIELFKQARSQQALELFWLSISLSIFILGYYCLLHPQLFNLVIPKTSESYLHKDEQQLIAQQQALVALMEQEKPYLDPQLNLQQLAEKLAMKPKELTYIINHRLNRTFYELINQYRIEQIKRRLQQPQSAREKLEIIAYESGIKSSSTFNRLFKQYVNMSPKEYRAQFS</sequence>
<keyword evidence="4" id="KW-0812">Transmembrane</keyword>
<organism evidence="6 7">
    <name type="scientific">Thalassotalea insulae</name>
    <dbReference type="NCBI Taxonomy" id="2056778"/>
    <lineage>
        <taxon>Bacteria</taxon>
        <taxon>Pseudomonadati</taxon>
        <taxon>Pseudomonadota</taxon>
        <taxon>Gammaproteobacteria</taxon>
        <taxon>Alteromonadales</taxon>
        <taxon>Colwelliaceae</taxon>
        <taxon>Thalassotalea</taxon>
    </lineage>
</organism>
<dbReference type="Proteomes" id="UP001157186">
    <property type="component" value="Unassembled WGS sequence"/>
</dbReference>
<dbReference type="PROSITE" id="PS01124">
    <property type="entry name" value="HTH_ARAC_FAMILY_2"/>
    <property type="match status" value="1"/>
</dbReference>
<gene>
    <name evidence="6" type="ORF">tinsulaeT_16560</name>
</gene>
<feature type="transmembrane region" description="Helical" evidence="4">
    <location>
        <begin position="182"/>
        <end position="200"/>
    </location>
</feature>
<evidence type="ECO:0000313" key="6">
    <source>
        <dbReference type="EMBL" id="GLX78316.1"/>
    </source>
</evidence>
<dbReference type="Gene3D" id="1.10.10.60">
    <property type="entry name" value="Homeodomain-like"/>
    <property type="match status" value="2"/>
</dbReference>
<feature type="transmembrane region" description="Helical" evidence="4">
    <location>
        <begin position="6"/>
        <end position="26"/>
    </location>
</feature>
<evidence type="ECO:0000256" key="4">
    <source>
        <dbReference type="SAM" id="Phobius"/>
    </source>
</evidence>
<feature type="transmembrane region" description="Helical" evidence="4">
    <location>
        <begin position="220"/>
        <end position="237"/>
    </location>
</feature>
<evidence type="ECO:0000256" key="1">
    <source>
        <dbReference type="ARBA" id="ARBA00023015"/>
    </source>
</evidence>
<accession>A0ABQ6GUF4</accession>
<reference evidence="6 7" key="1">
    <citation type="submission" date="2023-03" db="EMBL/GenBank/DDBJ databases">
        <title>Draft genome sequence of Thalassotalea insulae KCTC 62186T.</title>
        <authorList>
            <person name="Sawabe T."/>
        </authorList>
    </citation>
    <scope>NUCLEOTIDE SEQUENCE [LARGE SCALE GENOMIC DNA]</scope>
    <source>
        <strain evidence="6 7">KCTC 62186</strain>
    </source>
</reference>
<dbReference type="PANTHER" id="PTHR43280">
    <property type="entry name" value="ARAC-FAMILY TRANSCRIPTIONAL REGULATOR"/>
    <property type="match status" value="1"/>
</dbReference>
<name>A0ABQ6GUF4_9GAMM</name>